<protein>
    <submittedName>
        <fullName evidence="2">Uncharacterized protein</fullName>
    </submittedName>
</protein>
<dbReference type="OrthoDB" id="10550243at2759"/>
<proteinExistence type="predicted"/>
<evidence type="ECO:0000256" key="1">
    <source>
        <dbReference type="SAM" id="SignalP"/>
    </source>
</evidence>
<dbReference type="AlphaFoldDB" id="A0A813Y8Q2"/>
<evidence type="ECO:0000313" key="2">
    <source>
        <dbReference type="EMBL" id="CAF0880698.1"/>
    </source>
</evidence>
<organism evidence="2 3">
    <name type="scientific">Brachionus calyciflorus</name>
    <dbReference type="NCBI Taxonomy" id="104777"/>
    <lineage>
        <taxon>Eukaryota</taxon>
        <taxon>Metazoa</taxon>
        <taxon>Spiralia</taxon>
        <taxon>Gnathifera</taxon>
        <taxon>Rotifera</taxon>
        <taxon>Eurotatoria</taxon>
        <taxon>Monogononta</taxon>
        <taxon>Pseudotrocha</taxon>
        <taxon>Ploima</taxon>
        <taxon>Brachionidae</taxon>
        <taxon>Brachionus</taxon>
    </lineage>
</organism>
<accession>A0A813Y8Q2</accession>
<dbReference type="Proteomes" id="UP000663879">
    <property type="component" value="Unassembled WGS sequence"/>
</dbReference>
<evidence type="ECO:0000313" key="3">
    <source>
        <dbReference type="Proteomes" id="UP000663879"/>
    </source>
</evidence>
<comment type="caution">
    <text evidence="2">The sequence shown here is derived from an EMBL/GenBank/DDBJ whole genome shotgun (WGS) entry which is preliminary data.</text>
</comment>
<gene>
    <name evidence="2" type="ORF">OXX778_LOCUS10398</name>
</gene>
<keyword evidence="3" id="KW-1185">Reference proteome</keyword>
<reference evidence="2" key="1">
    <citation type="submission" date="2021-02" db="EMBL/GenBank/DDBJ databases">
        <authorList>
            <person name="Nowell W R."/>
        </authorList>
    </citation>
    <scope>NUCLEOTIDE SEQUENCE</scope>
    <source>
        <strain evidence="2">Ploen Becks lab</strain>
    </source>
</reference>
<feature type="chain" id="PRO_5032940369" evidence="1">
    <location>
        <begin position="22"/>
        <end position="185"/>
    </location>
</feature>
<sequence>MNSSLIIIILLIFLNSRLTRSEDCNSNGQSYCPIGTNVLTHSIKINYLESNESINFDLSSKNQDENDFMSKKNLIGPIRKSCIFNETLTLDFEYSCFKAEIRFKRQTNRKRISQIGEAQKLALLFNPFYIRSMQEHGSIRNNPKMQRVLHNRFQTINPLLAEDFLNYDKIHDDIQNKIKNKDKKF</sequence>
<feature type="signal peptide" evidence="1">
    <location>
        <begin position="1"/>
        <end position="21"/>
    </location>
</feature>
<name>A0A813Y8Q2_9BILA</name>
<dbReference type="EMBL" id="CAJNOC010001643">
    <property type="protein sequence ID" value="CAF0880698.1"/>
    <property type="molecule type" value="Genomic_DNA"/>
</dbReference>
<keyword evidence="1" id="KW-0732">Signal</keyword>